<feature type="transmembrane region" description="Helical" evidence="1">
    <location>
        <begin position="193"/>
        <end position="210"/>
    </location>
</feature>
<keyword evidence="3" id="KW-1185">Reference proteome</keyword>
<organism evidence="2 3">
    <name type="scientific">Colletotrichum cuscutae</name>
    <dbReference type="NCBI Taxonomy" id="1209917"/>
    <lineage>
        <taxon>Eukaryota</taxon>
        <taxon>Fungi</taxon>
        <taxon>Dikarya</taxon>
        <taxon>Ascomycota</taxon>
        <taxon>Pezizomycotina</taxon>
        <taxon>Sordariomycetes</taxon>
        <taxon>Hypocreomycetidae</taxon>
        <taxon>Glomerellales</taxon>
        <taxon>Glomerellaceae</taxon>
        <taxon>Colletotrichum</taxon>
        <taxon>Colletotrichum acutatum species complex</taxon>
    </lineage>
</organism>
<evidence type="ECO:0008006" key="4">
    <source>
        <dbReference type="Google" id="ProtNLM"/>
    </source>
</evidence>
<keyword evidence="1" id="KW-1133">Transmembrane helix</keyword>
<protein>
    <recommendedName>
        <fullName evidence="4">Integral membrane protein</fullName>
    </recommendedName>
</protein>
<feature type="transmembrane region" description="Helical" evidence="1">
    <location>
        <begin position="55"/>
        <end position="75"/>
    </location>
</feature>
<dbReference type="Proteomes" id="UP001239213">
    <property type="component" value="Unassembled WGS sequence"/>
</dbReference>
<keyword evidence="1" id="KW-0472">Membrane</keyword>
<sequence>MLGKRASTWAFDTTETPALYFGVCIGLLALTSAKAVQQSFLIYSRTNSLKNIYAWMVWILLFANATQAIIVWLLFRGDISINIGFMIADAISWVLQTQLAPQILANRLGLLMHNKRRVKYMKIGLVVFIGILNLAYIALWVVFTINPSQLAVVINRYLSRLDIVIDLLVNVVLDATFLIIIKRELIAGGLVKYRLLFNCGVAAVCLSISLDISCLRHKRGLQVNIRNMGLTFSLSPFLEKVVMMILMSAPNSYHYTCTHPVAYCVRLIIEMLMADLIAVIARTPHEMRDL</sequence>
<evidence type="ECO:0000313" key="2">
    <source>
        <dbReference type="EMBL" id="KAK1452622.1"/>
    </source>
</evidence>
<proteinExistence type="predicted"/>
<evidence type="ECO:0000256" key="1">
    <source>
        <dbReference type="SAM" id="Phobius"/>
    </source>
</evidence>
<gene>
    <name evidence="2" type="ORF">CCUS01_10853</name>
</gene>
<feature type="transmembrane region" description="Helical" evidence="1">
    <location>
        <begin position="163"/>
        <end position="181"/>
    </location>
</feature>
<dbReference type="AlphaFoldDB" id="A0AAI9XKS3"/>
<name>A0AAI9XKS3_9PEZI</name>
<reference evidence="2" key="1">
    <citation type="submission" date="2016-11" db="EMBL/GenBank/DDBJ databases">
        <title>The genome sequence of Colletotrichum cuscutae.</title>
        <authorList>
            <person name="Baroncelli R."/>
        </authorList>
    </citation>
    <scope>NUCLEOTIDE SEQUENCE</scope>
    <source>
        <strain evidence="2">IMI 304802</strain>
    </source>
</reference>
<keyword evidence="1" id="KW-0812">Transmembrane</keyword>
<accession>A0AAI9XKS3</accession>
<feature type="transmembrane region" description="Helical" evidence="1">
    <location>
        <begin position="120"/>
        <end position="143"/>
    </location>
</feature>
<dbReference type="EMBL" id="MPDP01000296">
    <property type="protein sequence ID" value="KAK1452622.1"/>
    <property type="molecule type" value="Genomic_DNA"/>
</dbReference>
<comment type="caution">
    <text evidence="2">The sequence shown here is derived from an EMBL/GenBank/DDBJ whole genome shotgun (WGS) entry which is preliminary data.</text>
</comment>
<feature type="transmembrane region" description="Helical" evidence="1">
    <location>
        <begin position="20"/>
        <end position="43"/>
    </location>
</feature>
<evidence type="ECO:0000313" key="3">
    <source>
        <dbReference type="Proteomes" id="UP001239213"/>
    </source>
</evidence>
<dbReference type="PANTHER" id="PTHR35179">
    <property type="entry name" value="PROTEIN CBG02620"/>
    <property type="match status" value="1"/>
</dbReference>
<dbReference type="PANTHER" id="PTHR35179:SF2">
    <property type="entry name" value="START DOMAIN-CONTAINING PROTEIN"/>
    <property type="match status" value="1"/>
</dbReference>